<proteinExistence type="predicted"/>
<protein>
    <submittedName>
        <fullName evidence="1">Uncharacterized protein</fullName>
    </submittedName>
</protein>
<reference evidence="1" key="1">
    <citation type="submission" date="2022-05" db="EMBL/GenBank/DDBJ databases">
        <authorList>
            <person name="Blom J."/>
        </authorList>
    </citation>
    <scope>NUCLEOTIDE SEQUENCE</scope>
    <source>
        <strain evidence="1">Type strain: CPO20170097</strain>
    </source>
</reference>
<sequence length="40" mass="4457">MLGKGLYTSSFKLPLRWLQSFTPVTYSCKLPGIHSLAALM</sequence>
<evidence type="ECO:0000313" key="2">
    <source>
        <dbReference type="Proteomes" id="UP001152651"/>
    </source>
</evidence>
<name>A0ABM9F472_9ENTR</name>
<gene>
    <name evidence="1" type="ORF">FBBNIHIM_01770</name>
</gene>
<dbReference type="PROSITE" id="PS51257">
    <property type="entry name" value="PROKAR_LIPOPROTEIN"/>
    <property type="match status" value="1"/>
</dbReference>
<organism evidence="1 2">
    <name type="scientific">Pseudocitrobacter vendiensis</name>
    <dbReference type="NCBI Taxonomy" id="2488306"/>
    <lineage>
        <taxon>Bacteria</taxon>
        <taxon>Pseudomonadati</taxon>
        <taxon>Pseudomonadota</taxon>
        <taxon>Gammaproteobacteria</taxon>
        <taxon>Enterobacterales</taxon>
        <taxon>Enterobacteriaceae</taxon>
        <taxon>Pseudocitrobacter</taxon>
    </lineage>
</organism>
<evidence type="ECO:0000313" key="1">
    <source>
        <dbReference type="EMBL" id="CAH6635541.1"/>
    </source>
</evidence>
<dbReference type="Proteomes" id="UP001152651">
    <property type="component" value="Unassembled WGS sequence"/>
</dbReference>
<accession>A0ABM9F472</accession>
<dbReference type="EMBL" id="CALSBS010000001">
    <property type="protein sequence ID" value="CAH6635541.1"/>
    <property type="molecule type" value="Genomic_DNA"/>
</dbReference>
<comment type="caution">
    <text evidence="1">The sequence shown here is derived from an EMBL/GenBank/DDBJ whole genome shotgun (WGS) entry which is preliminary data.</text>
</comment>
<keyword evidence="2" id="KW-1185">Reference proteome</keyword>